<reference evidence="1" key="1">
    <citation type="submission" date="2021-02" db="EMBL/GenBank/DDBJ databases">
        <authorList>
            <person name="Nowell W R."/>
        </authorList>
    </citation>
    <scope>NUCLEOTIDE SEQUENCE</scope>
</reference>
<comment type="caution">
    <text evidence="1">The sequence shown here is derived from an EMBL/GenBank/DDBJ whole genome shotgun (WGS) entry which is preliminary data.</text>
</comment>
<dbReference type="Proteomes" id="UP000681722">
    <property type="component" value="Unassembled WGS sequence"/>
</dbReference>
<organism evidence="1 3">
    <name type="scientific">Didymodactylos carnosus</name>
    <dbReference type="NCBI Taxonomy" id="1234261"/>
    <lineage>
        <taxon>Eukaryota</taxon>
        <taxon>Metazoa</taxon>
        <taxon>Spiralia</taxon>
        <taxon>Gnathifera</taxon>
        <taxon>Rotifera</taxon>
        <taxon>Eurotatoria</taxon>
        <taxon>Bdelloidea</taxon>
        <taxon>Philodinida</taxon>
        <taxon>Philodinidae</taxon>
        <taxon>Didymodactylos</taxon>
    </lineage>
</organism>
<name>A0A814RHU6_9BILA</name>
<gene>
    <name evidence="1" type="ORF">GPM918_LOCUS20347</name>
    <name evidence="2" type="ORF">SRO942_LOCUS20345</name>
</gene>
<evidence type="ECO:0000313" key="1">
    <source>
        <dbReference type="EMBL" id="CAF1134091.1"/>
    </source>
</evidence>
<accession>A0A814RHU6</accession>
<dbReference type="EMBL" id="CAJNOQ010006409">
    <property type="protein sequence ID" value="CAF1134091.1"/>
    <property type="molecule type" value="Genomic_DNA"/>
</dbReference>
<keyword evidence="3" id="KW-1185">Reference proteome</keyword>
<proteinExistence type="predicted"/>
<dbReference type="OrthoDB" id="775972at2759"/>
<protein>
    <submittedName>
        <fullName evidence="1">Uncharacterized protein</fullName>
    </submittedName>
</protein>
<dbReference type="EMBL" id="CAJOBC010006410">
    <property type="protein sequence ID" value="CAF3897907.1"/>
    <property type="molecule type" value="Genomic_DNA"/>
</dbReference>
<dbReference type="Proteomes" id="UP000663829">
    <property type="component" value="Unassembled WGS sequence"/>
</dbReference>
<sequence>MATLFVCRVRTHSITRGTPFYLVYGKEPTIPGDTHQPYIYEENNNDDLNEYRARQLEELGDRRSAA</sequence>
<dbReference type="AlphaFoldDB" id="A0A814RHU6"/>
<evidence type="ECO:0000313" key="2">
    <source>
        <dbReference type="EMBL" id="CAF3897907.1"/>
    </source>
</evidence>
<evidence type="ECO:0000313" key="3">
    <source>
        <dbReference type="Proteomes" id="UP000663829"/>
    </source>
</evidence>